<keyword evidence="2 5" id="KW-0349">Heme</keyword>
<evidence type="ECO:0000256" key="2">
    <source>
        <dbReference type="ARBA" id="ARBA00022617"/>
    </source>
</evidence>
<dbReference type="CDD" id="cd00302">
    <property type="entry name" value="cytochrome_P450"/>
    <property type="match status" value="1"/>
</dbReference>
<accession>A0AAN6G620</accession>
<dbReference type="GO" id="GO:0004497">
    <property type="term" value="F:monooxygenase activity"/>
    <property type="evidence" value="ECO:0007669"/>
    <property type="project" value="InterPro"/>
</dbReference>
<dbReference type="InterPro" id="IPR001128">
    <property type="entry name" value="Cyt_P450"/>
</dbReference>
<keyword evidence="6" id="KW-0812">Transmembrane</keyword>
<dbReference type="InterPro" id="IPR036396">
    <property type="entry name" value="Cyt_P450_sf"/>
</dbReference>
<feature type="transmembrane region" description="Helical" evidence="6">
    <location>
        <begin position="348"/>
        <end position="371"/>
    </location>
</feature>
<dbReference type="PRINTS" id="PR00463">
    <property type="entry name" value="EP450I"/>
</dbReference>
<evidence type="ECO:0000256" key="6">
    <source>
        <dbReference type="SAM" id="Phobius"/>
    </source>
</evidence>
<evidence type="ECO:0000256" key="3">
    <source>
        <dbReference type="ARBA" id="ARBA00022723"/>
    </source>
</evidence>
<keyword evidence="6" id="KW-1133">Transmembrane helix</keyword>
<feature type="binding site" description="axial binding residue" evidence="5">
    <location>
        <position position="512"/>
    </location>
    <ligand>
        <name>heme</name>
        <dbReference type="ChEBI" id="CHEBI:30413"/>
    </ligand>
    <ligandPart>
        <name>Fe</name>
        <dbReference type="ChEBI" id="CHEBI:18248"/>
    </ligandPart>
</feature>
<dbReference type="GO" id="GO:0005506">
    <property type="term" value="F:iron ion binding"/>
    <property type="evidence" value="ECO:0007669"/>
    <property type="project" value="InterPro"/>
</dbReference>
<dbReference type="Gene3D" id="1.10.630.10">
    <property type="entry name" value="Cytochrome P450"/>
    <property type="match status" value="1"/>
</dbReference>
<dbReference type="InterPro" id="IPR002401">
    <property type="entry name" value="Cyt_P450_E_grp-I"/>
</dbReference>
<dbReference type="Proteomes" id="UP001176521">
    <property type="component" value="Unassembled WGS sequence"/>
</dbReference>
<dbReference type="AlphaFoldDB" id="A0AAN6G620"/>
<evidence type="ECO:0008006" key="9">
    <source>
        <dbReference type="Google" id="ProtNLM"/>
    </source>
</evidence>
<dbReference type="EMBL" id="JAPDMQ010000584">
    <property type="protein sequence ID" value="KAK0522476.1"/>
    <property type="molecule type" value="Genomic_DNA"/>
</dbReference>
<dbReference type="GO" id="GO:0016705">
    <property type="term" value="F:oxidoreductase activity, acting on paired donors, with incorporation or reduction of molecular oxygen"/>
    <property type="evidence" value="ECO:0007669"/>
    <property type="project" value="InterPro"/>
</dbReference>
<organism evidence="7 8">
    <name type="scientific">Tilletia horrida</name>
    <dbReference type="NCBI Taxonomy" id="155126"/>
    <lineage>
        <taxon>Eukaryota</taxon>
        <taxon>Fungi</taxon>
        <taxon>Dikarya</taxon>
        <taxon>Basidiomycota</taxon>
        <taxon>Ustilaginomycotina</taxon>
        <taxon>Exobasidiomycetes</taxon>
        <taxon>Tilletiales</taxon>
        <taxon>Tilletiaceae</taxon>
        <taxon>Tilletia</taxon>
    </lineage>
</organism>
<keyword evidence="3 5" id="KW-0479">Metal-binding</keyword>
<sequence>MASTLMRPTIGLSQTIANVSVTAPLSTHSNVTSDRTLVALLTVLVALSVYWLVFASPRSLHPRDSKIRPITSAIPFIGSIGFYKDRVGFLRKHFGNPEAEDFHGGVRRITVYDASIVLLAGTKQDAKNFFCSRTLKFTPAYHRLLSGIPAGVTPTAISTQDEWDSVFKDNLKKAIRPERLAKLVPQMLEDVRRSAHALPEWKEGTGMINPKDFSFPLIFGMSMRSVGLAELADQPEVMAELLRHYWAMEKSSSYWSIFFATVPFPSSCMKAYNAVGASQESRLDSQDDESLMTDDLTAFTLYNTIPQIKLYTILLKAAKQRLQEARVEDDTFSMLLERGLDIHQALRFVMTGLFAAVFNSTTVAMWLLIYLGAHPELRKRAATEVFDRLDSIADRQGNDWNSKSRVEQLQALSLEEWENGFDLVEAALRETMRLVMEGTFFRLNVGASKGSEPQVHGENVKNGEFLGYWLGSTHRNAKIYSSPNRWDPERWARGEGSGELEFLGWGVGMHPCTGIRFAKLEMKCFAVTFLVLMDWDSIDPRTGENFSLDTLPVPQLNGSERMPLRPVSFRFTSY</sequence>
<feature type="transmembrane region" description="Helical" evidence="6">
    <location>
        <begin position="37"/>
        <end position="56"/>
    </location>
</feature>
<evidence type="ECO:0000313" key="8">
    <source>
        <dbReference type="Proteomes" id="UP001176521"/>
    </source>
</evidence>
<dbReference type="PANTHER" id="PTHR24304:SF2">
    <property type="entry name" value="24-HYDROXYCHOLESTEROL 7-ALPHA-HYDROXYLASE"/>
    <property type="match status" value="1"/>
</dbReference>
<keyword evidence="4 5" id="KW-0408">Iron</keyword>
<protein>
    <recommendedName>
        <fullName evidence="9">Cytochrome P450</fullName>
    </recommendedName>
</protein>
<comment type="similarity">
    <text evidence="1">Belongs to the cytochrome P450 family.</text>
</comment>
<keyword evidence="8" id="KW-1185">Reference proteome</keyword>
<dbReference type="PANTHER" id="PTHR24304">
    <property type="entry name" value="CYTOCHROME P450 FAMILY 7"/>
    <property type="match status" value="1"/>
</dbReference>
<dbReference type="GO" id="GO:0020037">
    <property type="term" value="F:heme binding"/>
    <property type="evidence" value="ECO:0007669"/>
    <property type="project" value="InterPro"/>
</dbReference>
<dbReference type="InterPro" id="IPR050529">
    <property type="entry name" value="CYP450_sterol_14alpha_dmase"/>
</dbReference>
<dbReference type="Pfam" id="PF00067">
    <property type="entry name" value="p450"/>
    <property type="match status" value="1"/>
</dbReference>
<comment type="caution">
    <text evidence="7">The sequence shown here is derived from an EMBL/GenBank/DDBJ whole genome shotgun (WGS) entry which is preliminary data.</text>
</comment>
<evidence type="ECO:0000313" key="7">
    <source>
        <dbReference type="EMBL" id="KAK0522476.1"/>
    </source>
</evidence>
<comment type="cofactor">
    <cofactor evidence="5">
        <name>heme</name>
        <dbReference type="ChEBI" id="CHEBI:30413"/>
    </cofactor>
</comment>
<gene>
    <name evidence="7" type="ORF">OC842_006456</name>
</gene>
<reference evidence="7" key="1">
    <citation type="journal article" date="2023" name="PhytoFront">
        <title>Draft Genome Resources of Seven Strains of Tilletia horrida, Causal Agent of Kernel Smut of Rice.</title>
        <authorList>
            <person name="Khanal S."/>
            <person name="Antony Babu S."/>
            <person name="Zhou X.G."/>
        </authorList>
    </citation>
    <scope>NUCLEOTIDE SEQUENCE</scope>
    <source>
        <strain evidence="7">TX3</strain>
    </source>
</reference>
<evidence type="ECO:0000256" key="1">
    <source>
        <dbReference type="ARBA" id="ARBA00010617"/>
    </source>
</evidence>
<dbReference type="SUPFAM" id="SSF48264">
    <property type="entry name" value="Cytochrome P450"/>
    <property type="match status" value="1"/>
</dbReference>
<proteinExistence type="inferred from homology"/>
<name>A0AAN6G620_9BASI</name>
<evidence type="ECO:0000256" key="4">
    <source>
        <dbReference type="ARBA" id="ARBA00023004"/>
    </source>
</evidence>
<keyword evidence="6" id="KW-0472">Membrane</keyword>
<evidence type="ECO:0000256" key="5">
    <source>
        <dbReference type="PIRSR" id="PIRSR602401-1"/>
    </source>
</evidence>